<dbReference type="Proteomes" id="UP000537592">
    <property type="component" value="Unassembled WGS sequence"/>
</dbReference>
<organism evidence="1 2">
    <name type="scientific">Pseudochelatococcus contaminans</name>
    <dbReference type="NCBI Taxonomy" id="1538103"/>
    <lineage>
        <taxon>Bacteria</taxon>
        <taxon>Pseudomonadati</taxon>
        <taxon>Pseudomonadota</taxon>
        <taxon>Alphaproteobacteria</taxon>
        <taxon>Hyphomicrobiales</taxon>
        <taxon>Chelatococcaceae</taxon>
        <taxon>Pseudochelatococcus</taxon>
    </lineage>
</organism>
<sequence length="91" mass="9775">MSDASAILNAVLGESLQALYVHASAVSGSLRPQSDIDLLAVLGRAMTDDQRDHLLADLMRISARHPARPGGPRCLEVLVAVYLRDRVTALL</sequence>
<accession>A0A7W5Z2Z7</accession>
<dbReference type="Gene3D" id="3.30.460.10">
    <property type="entry name" value="Beta Polymerase, domain 2"/>
    <property type="match status" value="1"/>
</dbReference>
<dbReference type="AlphaFoldDB" id="A0A7W5Z2Z7"/>
<reference evidence="1 2" key="1">
    <citation type="submission" date="2020-08" db="EMBL/GenBank/DDBJ databases">
        <title>Genomic Encyclopedia of Type Strains, Phase IV (KMG-IV): sequencing the most valuable type-strain genomes for metagenomic binning, comparative biology and taxonomic classification.</title>
        <authorList>
            <person name="Goeker M."/>
        </authorList>
    </citation>
    <scope>NUCLEOTIDE SEQUENCE [LARGE SCALE GENOMIC DNA]</scope>
    <source>
        <strain evidence="1 2">DSM 28760</strain>
    </source>
</reference>
<protein>
    <submittedName>
        <fullName evidence="1">Putative nucleotidyltransferase</fullName>
    </submittedName>
</protein>
<name>A0A7W5Z2Z7_9HYPH</name>
<evidence type="ECO:0000313" key="1">
    <source>
        <dbReference type="EMBL" id="MBB3809068.1"/>
    </source>
</evidence>
<gene>
    <name evidence="1" type="ORF">FHS81_001138</name>
</gene>
<keyword evidence="2" id="KW-1185">Reference proteome</keyword>
<keyword evidence="1" id="KW-0808">Transferase</keyword>
<dbReference type="EMBL" id="JACICC010000002">
    <property type="protein sequence ID" value="MBB3809068.1"/>
    <property type="molecule type" value="Genomic_DNA"/>
</dbReference>
<evidence type="ECO:0000313" key="2">
    <source>
        <dbReference type="Proteomes" id="UP000537592"/>
    </source>
</evidence>
<comment type="caution">
    <text evidence="1">The sequence shown here is derived from an EMBL/GenBank/DDBJ whole genome shotgun (WGS) entry which is preliminary data.</text>
</comment>
<proteinExistence type="predicted"/>
<dbReference type="GO" id="GO:0016740">
    <property type="term" value="F:transferase activity"/>
    <property type="evidence" value="ECO:0007669"/>
    <property type="project" value="UniProtKB-KW"/>
</dbReference>
<dbReference type="SUPFAM" id="SSF81301">
    <property type="entry name" value="Nucleotidyltransferase"/>
    <property type="match status" value="1"/>
</dbReference>
<dbReference type="InterPro" id="IPR043519">
    <property type="entry name" value="NT_sf"/>
</dbReference>
<dbReference type="RefSeq" id="WP_183751060.1">
    <property type="nucleotide sequence ID" value="NZ_JACICC010000002.1"/>
</dbReference>